<comment type="subcellular location">
    <subcellularLocation>
        <location evidence="4">Secreted</location>
    </subcellularLocation>
    <subcellularLocation>
        <location evidence="4">Bacterial flagellum</location>
    </subcellularLocation>
</comment>
<comment type="caution">
    <text evidence="8">The sequence shown here is derived from an EMBL/GenBank/DDBJ whole genome shotgun (WGS) entry which is preliminary data.</text>
</comment>
<accession>A0A226C317</accession>
<dbReference type="Pfam" id="PF00669">
    <property type="entry name" value="Flagellin_N"/>
    <property type="match status" value="1"/>
</dbReference>
<dbReference type="Gene3D" id="2.170.280.10">
    <property type="entry name" value="f41 fragment of flagellin, middle domain"/>
    <property type="match status" value="1"/>
</dbReference>
<evidence type="ECO:0000259" key="6">
    <source>
        <dbReference type="Pfam" id="PF00669"/>
    </source>
</evidence>
<dbReference type="EMBL" id="NIQC01000001">
    <property type="protein sequence ID" value="OWZ84849.1"/>
    <property type="molecule type" value="Genomic_DNA"/>
</dbReference>
<gene>
    <name evidence="8" type="ORF">CDO51_00125</name>
</gene>
<comment type="function">
    <text evidence="4">Flagellin is the subunit protein which polymerizes to form the filaments of bacterial flagella.</text>
</comment>
<comment type="similarity">
    <text evidence="1 4">Belongs to the bacterial flagellin family.</text>
</comment>
<reference evidence="8 9" key="1">
    <citation type="submission" date="2017-06" db="EMBL/GenBank/DDBJ databases">
        <title>Draft Genome Sequence of Natranaerobius trueperi halophilic, alkalithermophilic bacteria from soda lakes.</title>
        <authorList>
            <person name="Zhao B."/>
        </authorList>
    </citation>
    <scope>NUCLEOTIDE SEQUENCE [LARGE SCALE GENOMIC DNA]</scope>
    <source>
        <strain evidence="8 9">DSM 18760</strain>
    </source>
</reference>
<dbReference type="PANTHER" id="PTHR42792:SF2">
    <property type="entry name" value="FLAGELLIN"/>
    <property type="match status" value="1"/>
</dbReference>
<evidence type="ECO:0000256" key="2">
    <source>
        <dbReference type="ARBA" id="ARBA00020110"/>
    </source>
</evidence>
<dbReference type="Pfam" id="PF00700">
    <property type="entry name" value="Flagellin_C"/>
    <property type="match status" value="1"/>
</dbReference>
<dbReference type="Proteomes" id="UP000214588">
    <property type="component" value="Unassembled WGS sequence"/>
</dbReference>
<dbReference type="Gene3D" id="6.10.10.10">
    <property type="entry name" value="Flagellar export chaperone, C-terminal domain"/>
    <property type="match status" value="1"/>
</dbReference>
<dbReference type="InterPro" id="IPR042187">
    <property type="entry name" value="Flagellin_C_sub2"/>
</dbReference>
<evidence type="ECO:0000313" key="9">
    <source>
        <dbReference type="Proteomes" id="UP000214588"/>
    </source>
</evidence>
<name>A0A226C317_9FIRM</name>
<evidence type="ECO:0000256" key="4">
    <source>
        <dbReference type="RuleBase" id="RU362073"/>
    </source>
</evidence>
<feature type="domain" description="Flagellin C-terminal" evidence="7">
    <location>
        <begin position="431"/>
        <end position="515"/>
    </location>
</feature>
<dbReference type="Gene3D" id="2.30.220.10">
    <property type="entry name" value="f41 fragment of flagellin, C-terminal domain"/>
    <property type="match status" value="1"/>
</dbReference>
<dbReference type="AlphaFoldDB" id="A0A226C317"/>
<dbReference type="Gene3D" id="1.20.1330.10">
    <property type="entry name" value="f41 fragment of flagellin, N-terminal domain"/>
    <property type="match status" value="1"/>
</dbReference>
<dbReference type="GO" id="GO:0005198">
    <property type="term" value="F:structural molecule activity"/>
    <property type="evidence" value="ECO:0007669"/>
    <property type="project" value="UniProtKB-UniRule"/>
</dbReference>
<keyword evidence="4" id="KW-0964">Secreted</keyword>
<organism evidence="8 9">
    <name type="scientific">Natranaerobius trueperi</name>
    <dbReference type="NCBI Taxonomy" id="759412"/>
    <lineage>
        <taxon>Bacteria</taxon>
        <taxon>Bacillati</taxon>
        <taxon>Bacillota</taxon>
        <taxon>Clostridia</taxon>
        <taxon>Natranaerobiales</taxon>
        <taxon>Natranaerobiaceae</taxon>
        <taxon>Natranaerobius</taxon>
    </lineage>
</organism>
<protein>
    <recommendedName>
        <fullName evidence="2 4">Flagellin</fullName>
    </recommendedName>
</protein>
<evidence type="ECO:0000313" key="8">
    <source>
        <dbReference type="EMBL" id="OWZ84849.1"/>
    </source>
</evidence>
<evidence type="ECO:0000256" key="1">
    <source>
        <dbReference type="ARBA" id="ARBA00005709"/>
    </source>
</evidence>
<keyword evidence="3 4" id="KW-0975">Bacterial flagellum</keyword>
<dbReference type="RefSeq" id="WP_089022273.1">
    <property type="nucleotide sequence ID" value="NZ_NIQC01000001.1"/>
</dbReference>
<dbReference type="OrthoDB" id="9796789at2"/>
<sequence>MRINTNVEALNAHRNLSQTNNNMQKNLERLSSGQRINRAADDAAGLSISEKMRGQVSGLNQAVSNAQDSISMIQTAEGALEESHNILQRMRELAVQSANDTNIDDDRGAIQDEMDQLAEELGRISETTEFNTQELVDGSFEGTFHIGANEGQNIDLEIGDMSADALGVAGDGGASFTTSIEEDIRDIDEEALGLEEGEQELNVVEIDNVTTADGEVTANYGLENEDGDIVAVSQNGSEYEFLEEATDVDNISQAEIVGTSDDAGIEFDDPVTSGTVSMDADSDFENVDFEGTARVDMENGLDSGEYTVIEEDFGDHFDFPDVDEDSAFDTIEQGLINEDGDLVAVSFNNDDIDGTTPFSDAPEGFFNVEDIDWEVDSDLDNGTAGDLDAAIEDADPIFDMNTELEADEVIEIRGDGGIDVSTQDSADSAISDIDEALDTVSEQRSELGALQNRLEHTINNLSVASENLEAAESRIRDVDMAEEMMDFSTQQVLEEAGTAMMAQANMQPQSVLQLLQ</sequence>
<feature type="coiled-coil region" evidence="5">
    <location>
        <begin position="433"/>
        <end position="474"/>
    </location>
</feature>
<dbReference type="InterPro" id="IPR001492">
    <property type="entry name" value="Flagellin"/>
</dbReference>
<dbReference type="GO" id="GO:0005576">
    <property type="term" value="C:extracellular region"/>
    <property type="evidence" value="ECO:0007669"/>
    <property type="project" value="UniProtKB-SubCell"/>
</dbReference>
<evidence type="ECO:0000256" key="3">
    <source>
        <dbReference type="ARBA" id="ARBA00023143"/>
    </source>
</evidence>
<evidence type="ECO:0000259" key="7">
    <source>
        <dbReference type="Pfam" id="PF00700"/>
    </source>
</evidence>
<feature type="domain" description="Flagellin N-terminal" evidence="6">
    <location>
        <begin position="3"/>
        <end position="139"/>
    </location>
</feature>
<evidence type="ECO:0000256" key="5">
    <source>
        <dbReference type="SAM" id="Coils"/>
    </source>
</evidence>
<keyword evidence="5" id="KW-0175">Coiled coil</keyword>
<dbReference type="GO" id="GO:0009288">
    <property type="term" value="C:bacterial-type flagellum"/>
    <property type="evidence" value="ECO:0007669"/>
    <property type="project" value="UniProtKB-SubCell"/>
</dbReference>
<dbReference type="SUPFAM" id="SSF64518">
    <property type="entry name" value="Phase 1 flagellin"/>
    <property type="match status" value="1"/>
</dbReference>
<dbReference type="InterPro" id="IPR001029">
    <property type="entry name" value="Flagellin_N"/>
</dbReference>
<proteinExistence type="inferred from homology"/>
<dbReference type="InterPro" id="IPR046358">
    <property type="entry name" value="Flagellin_C"/>
</dbReference>
<keyword evidence="8" id="KW-0969">Cilium</keyword>
<keyword evidence="8" id="KW-0966">Cell projection</keyword>
<dbReference type="PANTHER" id="PTHR42792">
    <property type="entry name" value="FLAGELLIN"/>
    <property type="match status" value="1"/>
</dbReference>
<dbReference type="PRINTS" id="PR00207">
    <property type="entry name" value="FLAGELLIN"/>
</dbReference>
<keyword evidence="9" id="KW-1185">Reference proteome</keyword>
<keyword evidence="8" id="KW-0282">Flagellum</keyword>